<dbReference type="Pfam" id="PF00672">
    <property type="entry name" value="HAMP"/>
    <property type="match status" value="1"/>
</dbReference>
<dbReference type="SUPFAM" id="SSF55874">
    <property type="entry name" value="ATPase domain of HSP90 chaperone/DNA topoisomerase II/histidine kinase"/>
    <property type="match status" value="1"/>
</dbReference>
<evidence type="ECO:0000313" key="21">
    <source>
        <dbReference type="Proteomes" id="UP001057291"/>
    </source>
</evidence>
<dbReference type="FunFam" id="3.30.565.10:FF:000006">
    <property type="entry name" value="Sensor histidine kinase WalK"/>
    <property type="match status" value="1"/>
</dbReference>
<feature type="transmembrane region" description="Helical" evidence="17">
    <location>
        <begin position="158"/>
        <end position="179"/>
    </location>
</feature>
<dbReference type="Gene3D" id="3.30.565.10">
    <property type="entry name" value="Histidine kinase-like ATPase, C-terminal domain"/>
    <property type="match status" value="1"/>
</dbReference>
<evidence type="ECO:0000256" key="16">
    <source>
        <dbReference type="ARBA" id="ARBA00040841"/>
    </source>
</evidence>
<dbReference type="GO" id="GO:0005886">
    <property type="term" value="C:plasma membrane"/>
    <property type="evidence" value="ECO:0007669"/>
    <property type="project" value="UniProtKB-SubCell"/>
</dbReference>
<dbReference type="CDD" id="cd06225">
    <property type="entry name" value="HAMP"/>
    <property type="match status" value="1"/>
</dbReference>
<comment type="caution">
    <text evidence="20">The sequence shown here is derived from an EMBL/GenBank/DDBJ whole genome shotgun (WGS) entry which is preliminary data.</text>
</comment>
<comment type="catalytic activity">
    <reaction evidence="1">
        <text>ATP + protein L-histidine = ADP + protein N-phospho-L-histidine.</text>
        <dbReference type="EC" id="2.7.13.3"/>
    </reaction>
</comment>
<feature type="domain" description="Histidine kinase" evidence="18">
    <location>
        <begin position="240"/>
        <end position="455"/>
    </location>
</feature>
<dbReference type="InterPro" id="IPR004358">
    <property type="entry name" value="Sig_transdc_His_kin-like_C"/>
</dbReference>
<dbReference type="Proteomes" id="UP001057291">
    <property type="component" value="Unassembled WGS sequence"/>
</dbReference>
<evidence type="ECO:0000259" key="18">
    <source>
        <dbReference type="PROSITE" id="PS50109"/>
    </source>
</evidence>
<keyword evidence="8" id="KW-0547">Nucleotide-binding</keyword>
<dbReference type="InterPro" id="IPR003594">
    <property type="entry name" value="HATPase_dom"/>
</dbReference>
<gene>
    <name evidence="20" type="ORF">DNHGIG_21690</name>
</gene>
<dbReference type="PANTHER" id="PTHR45528:SF11">
    <property type="entry name" value="HISTIDINE KINASE"/>
    <property type="match status" value="1"/>
</dbReference>
<dbReference type="InterPro" id="IPR036890">
    <property type="entry name" value="HATPase_C_sf"/>
</dbReference>
<evidence type="ECO:0000259" key="19">
    <source>
        <dbReference type="PROSITE" id="PS50885"/>
    </source>
</evidence>
<dbReference type="InterPro" id="IPR050398">
    <property type="entry name" value="HssS/ArlS-like"/>
</dbReference>
<accession>A0AAV4LFP5</accession>
<evidence type="ECO:0000256" key="14">
    <source>
        <dbReference type="ARBA" id="ARBA00023136"/>
    </source>
</evidence>
<dbReference type="SMART" id="SM00304">
    <property type="entry name" value="HAMP"/>
    <property type="match status" value="1"/>
</dbReference>
<keyword evidence="6" id="KW-0808">Transferase</keyword>
<dbReference type="Gene3D" id="1.10.287.130">
    <property type="match status" value="1"/>
</dbReference>
<dbReference type="PANTHER" id="PTHR45528">
    <property type="entry name" value="SENSOR HISTIDINE KINASE CPXA"/>
    <property type="match status" value="1"/>
</dbReference>
<feature type="domain" description="HAMP" evidence="19">
    <location>
        <begin position="180"/>
        <end position="232"/>
    </location>
</feature>
<evidence type="ECO:0000256" key="11">
    <source>
        <dbReference type="ARBA" id="ARBA00022989"/>
    </source>
</evidence>
<keyword evidence="14 17" id="KW-0472">Membrane</keyword>
<evidence type="ECO:0000256" key="7">
    <source>
        <dbReference type="ARBA" id="ARBA00022692"/>
    </source>
</evidence>
<keyword evidence="4" id="KW-1003">Cell membrane</keyword>
<dbReference type="AlphaFoldDB" id="A0AAV4LFP5"/>
<dbReference type="PROSITE" id="PS50885">
    <property type="entry name" value="HAMP"/>
    <property type="match status" value="1"/>
</dbReference>
<evidence type="ECO:0000256" key="6">
    <source>
        <dbReference type="ARBA" id="ARBA00022679"/>
    </source>
</evidence>
<organism evidence="20 21">
    <name type="scientific">Collibacillus ludicampi</name>
    <dbReference type="NCBI Taxonomy" id="2771369"/>
    <lineage>
        <taxon>Bacteria</taxon>
        <taxon>Bacillati</taxon>
        <taxon>Bacillota</taxon>
        <taxon>Bacilli</taxon>
        <taxon>Bacillales</taxon>
        <taxon>Alicyclobacillaceae</taxon>
        <taxon>Collibacillus</taxon>
    </lineage>
</organism>
<evidence type="ECO:0000256" key="13">
    <source>
        <dbReference type="ARBA" id="ARBA00023026"/>
    </source>
</evidence>
<evidence type="ECO:0000256" key="10">
    <source>
        <dbReference type="ARBA" id="ARBA00022840"/>
    </source>
</evidence>
<dbReference type="Gene3D" id="6.10.340.10">
    <property type="match status" value="1"/>
</dbReference>
<evidence type="ECO:0000256" key="3">
    <source>
        <dbReference type="ARBA" id="ARBA00012438"/>
    </source>
</evidence>
<dbReference type="EC" id="2.7.13.3" evidence="3"/>
<dbReference type="InterPro" id="IPR003661">
    <property type="entry name" value="HisK_dim/P_dom"/>
</dbReference>
<keyword evidence="10" id="KW-0067">ATP-binding</keyword>
<dbReference type="RefSeq" id="WP_282199692.1">
    <property type="nucleotide sequence ID" value="NZ_BOQE01000001.1"/>
</dbReference>
<keyword evidence="13" id="KW-0843">Virulence</keyword>
<feature type="transmembrane region" description="Helical" evidence="17">
    <location>
        <begin position="6"/>
        <end position="29"/>
    </location>
</feature>
<reference evidence="20" key="1">
    <citation type="journal article" date="2023" name="Int. J. Syst. Evol. Microbiol.">
        <title>Collibacillus ludicampi gen. nov., sp. nov., a new soil bacterium of the family Alicyclobacillaceae.</title>
        <authorList>
            <person name="Jojima T."/>
            <person name="Ioku Y."/>
            <person name="Fukuta Y."/>
            <person name="Shirasaka N."/>
            <person name="Matsumura Y."/>
            <person name="Mori M."/>
        </authorList>
    </citation>
    <scope>NUCLEOTIDE SEQUENCE</scope>
    <source>
        <strain evidence="20">TP075</strain>
    </source>
</reference>
<evidence type="ECO:0000313" key="20">
    <source>
        <dbReference type="EMBL" id="GIM46620.1"/>
    </source>
</evidence>
<dbReference type="FunFam" id="1.10.287.130:FF:000001">
    <property type="entry name" value="Two-component sensor histidine kinase"/>
    <property type="match status" value="1"/>
</dbReference>
<evidence type="ECO:0000256" key="9">
    <source>
        <dbReference type="ARBA" id="ARBA00022777"/>
    </source>
</evidence>
<comment type="function">
    <text evidence="15">Member of the two-component regulatory system HssS/HssR involved in intracellular heme homeostasis and tempering of staphylococcal virulence. HssS functions as a heme sensor histidine kinase which is autophosphorylated at a histidine residue and transfers its phosphate group to an aspartate residue of HssR. HssR/HssS activates the expression of hrtAB, an efflux pump, in response to extracellular heme, hemin, hemoglobin or blood.</text>
</comment>
<evidence type="ECO:0000256" key="1">
    <source>
        <dbReference type="ARBA" id="ARBA00000085"/>
    </source>
</evidence>
<protein>
    <recommendedName>
        <fullName evidence="16">Heme sensor protein HssS</fullName>
        <ecNumber evidence="3">2.7.13.3</ecNumber>
    </recommendedName>
</protein>
<keyword evidence="5" id="KW-0597">Phosphoprotein</keyword>
<proteinExistence type="predicted"/>
<evidence type="ECO:0000256" key="5">
    <source>
        <dbReference type="ARBA" id="ARBA00022553"/>
    </source>
</evidence>
<keyword evidence="9 20" id="KW-0418">Kinase</keyword>
<dbReference type="Pfam" id="PF02518">
    <property type="entry name" value="HATPase_c"/>
    <property type="match status" value="1"/>
</dbReference>
<sequence>MVKTLYIRIVGTFLLAVFIGIAAAFFFTTQVYHNRIHKKVENEMISAGNEIIRLCKETAPKDLDHYLNSLAQLKSYDIYLYSNTGEMKRYGSFNQNKGTAIDKQQVEDVLNGKMYQGIAKNSPDRNSLIIGLPFQIGTIRYAMFIQPDFTGQYNEFNSFLTTVFLILLIAGSISFFIAARYLVKPIRLMTEATKKMAKGDFNVKVSVKQKDELGVLAESFNQMAHELKRIEQMRQDFITNVSHEIQSPLTSIRGFSIALKNNRIAESERQRYLDIIVTESERLSRLSKNLLSLASLESDHHPFHPKTFRLDEQLRRVIVASEPQWSQKNIEFHLTLPRVRITADEDQLNQVWTNLISNSIKFTPQNGHIRVEIKESGNKIKVIISDTGIGISAEDQKQIFQRFYKADKSRNRTQSGSGLGLAIVKKIVELHRGHIEVQSEEGKGTTFIVSLPRLQIIT</sequence>
<name>A0AAV4LFP5_9BACL</name>
<dbReference type="SMART" id="SM00388">
    <property type="entry name" value="HisKA"/>
    <property type="match status" value="1"/>
</dbReference>
<keyword evidence="21" id="KW-1185">Reference proteome</keyword>
<dbReference type="SUPFAM" id="SSF47384">
    <property type="entry name" value="Homodimeric domain of signal transducing histidine kinase"/>
    <property type="match status" value="1"/>
</dbReference>
<dbReference type="CDD" id="cd00082">
    <property type="entry name" value="HisKA"/>
    <property type="match status" value="1"/>
</dbReference>
<dbReference type="SUPFAM" id="SSF158472">
    <property type="entry name" value="HAMP domain-like"/>
    <property type="match status" value="1"/>
</dbReference>
<dbReference type="InterPro" id="IPR036097">
    <property type="entry name" value="HisK_dim/P_sf"/>
</dbReference>
<evidence type="ECO:0000256" key="17">
    <source>
        <dbReference type="SAM" id="Phobius"/>
    </source>
</evidence>
<dbReference type="InterPro" id="IPR003660">
    <property type="entry name" value="HAMP_dom"/>
</dbReference>
<dbReference type="InterPro" id="IPR005467">
    <property type="entry name" value="His_kinase_dom"/>
</dbReference>
<evidence type="ECO:0000256" key="2">
    <source>
        <dbReference type="ARBA" id="ARBA00004651"/>
    </source>
</evidence>
<comment type="subcellular location">
    <subcellularLocation>
        <location evidence="2">Cell membrane</location>
        <topology evidence="2">Multi-pass membrane protein</topology>
    </subcellularLocation>
</comment>
<dbReference type="PROSITE" id="PS50109">
    <property type="entry name" value="HIS_KIN"/>
    <property type="match status" value="1"/>
</dbReference>
<evidence type="ECO:0000256" key="8">
    <source>
        <dbReference type="ARBA" id="ARBA00022741"/>
    </source>
</evidence>
<keyword evidence="11 17" id="KW-1133">Transmembrane helix</keyword>
<dbReference type="SMART" id="SM00387">
    <property type="entry name" value="HATPase_c"/>
    <property type="match status" value="1"/>
</dbReference>
<evidence type="ECO:0000256" key="15">
    <source>
        <dbReference type="ARBA" id="ARBA00037219"/>
    </source>
</evidence>
<dbReference type="CDD" id="cd16922">
    <property type="entry name" value="HATPase_EvgS-ArcB-TorS-like"/>
    <property type="match status" value="1"/>
</dbReference>
<keyword evidence="7 17" id="KW-0812">Transmembrane</keyword>
<dbReference type="PRINTS" id="PR00344">
    <property type="entry name" value="BCTRLSENSOR"/>
</dbReference>
<evidence type="ECO:0000256" key="12">
    <source>
        <dbReference type="ARBA" id="ARBA00023012"/>
    </source>
</evidence>
<keyword evidence="12" id="KW-0902">Two-component regulatory system</keyword>
<dbReference type="Pfam" id="PF00512">
    <property type="entry name" value="HisKA"/>
    <property type="match status" value="1"/>
</dbReference>
<dbReference type="GO" id="GO:0000155">
    <property type="term" value="F:phosphorelay sensor kinase activity"/>
    <property type="evidence" value="ECO:0007669"/>
    <property type="project" value="InterPro"/>
</dbReference>
<dbReference type="GO" id="GO:0005524">
    <property type="term" value="F:ATP binding"/>
    <property type="evidence" value="ECO:0007669"/>
    <property type="project" value="UniProtKB-KW"/>
</dbReference>
<evidence type="ECO:0000256" key="4">
    <source>
        <dbReference type="ARBA" id="ARBA00022475"/>
    </source>
</evidence>
<dbReference type="EMBL" id="BOQE01000001">
    <property type="protein sequence ID" value="GIM46620.1"/>
    <property type="molecule type" value="Genomic_DNA"/>
</dbReference>